<dbReference type="Proteomes" id="UP000029646">
    <property type="component" value="Unassembled WGS sequence"/>
</dbReference>
<evidence type="ECO:0000313" key="2">
    <source>
        <dbReference type="Proteomes" id="UP000029646"/>
    </source>
</evidence>
<comment type="caution">
    <text evidence="1">The sequence shown here is derived from an EMBL/GenBank/DDBJ whole genome shotgun (WGS) entry which is preliminary data.</text>
</comment>
<name>A0A090W2K1_9FLAO</name>
<gene>
    <name evidence="1" type="ORF">JCM19302_3888</name>
</gene>
<proteinExistence type="predicted"/>
<organism evidence="1 2">
    <name type="scientific">Jejuia pallidilutea</name>
    <dbReference type="NCBI Taxonomy" id="504487"/>
    <lineage>
        <taxon>Bacteria</taxon>
        <taxon>Pseudomonadati</taxon>
        <taxon>Bacteroidota</taxon>
        <taxon>Flavobacteriia</taxon>
        <taxon>Flavobacteriales</taxon>
        <taxon>Flavobacteriaceae</taxon>
        <taxon>Jejuia</taxon>
    </lineage>
</organism>
<sequence>MAVGQGFITEIVADGNVVFNNSQRVFVKEADADGKFNNGAVFSKQSTSKSVSDTTHVENNEDLIKKYV</sequence>
<evidence type="ECO:0000313" key="1">
    <source>
        <dbReference type="EMBL" id="GAL69699.1"/>
    </source>
</evidence>
<dbReference type="AlphaFoldDB" id="A0A090W2K1"/>
<reference evidence="1 2" key="1">
    <citation type="journal article" date="2014" name="Genome Announc.">
        <title>Draft Genome Sequence of Marine Flavobacterium Jejuia pallidilutea Strain 11shimoA1 and Pigmentation Mutants.</title>
        <authorList>
            <person name="Takatani N."/>
            <person name="Nakanishi M."/>
            <person name="Meirelles P."/>
            <person name="Mino S."/>
            <person name="Suda W."/>
            <person name="Oshima K."/>
            <person name="Hattori M."/>
            <person name="Ohkuma M."/>
            <person name="Hosokawa M."/>
            <person name="Miyashita K."/>
            <person name="Thompson F.L."/>
            <person name="Niwa A."/>
            <person name="Sawabe T."/>
            <person name="Sawabe T."/>
        </authorList>
    </citation>
    <scope>NUCLEOTIDE SEQUENCE [LARGE SCALE GENOMIC DNA]</scope>
    <source>
        <strain evidence="2">JCM19302</strain>
    </source>
</reference>
<protein>
    <submittedName>
        <fullName evidence="1">Uncharacterized protein</fullName>
    </submittedName>
</protein>
<dbReference type="EMBL" id="BBNS01000002">
    <property type="protein sequence ID" value="GAL69699.1"/>
    <property type="molecule type" value="Genomic_DNA"/>
</dbReference>
<accession>A0A090W2K1</accession>